<evidence type="ECO:0000313" key="2">
    <source>
        <dbReference type="EMBL" id="MCY1145597.1"/>
    </source>
</evidence>
<feature type="domain" description="DUF6891" evidence="1">
    <location>
        <begin position="4"/>
        <end position="185"/>
    </location>
</feature>
<comment type="caution">
    <text evidence="2">The sequence shown here is derived from an EMBL/GenBank/DDBJ whole genome shotgun (WGS) entry which is preliminary data.</text>
</comment>
<gene>
    <name evidence="2" type="ORF">OWR29_46990</name>
</gene>
<keyword evidence="3" id="KW-1185">Reference proteome</keyword>
<name>A0ABT4BGD0_9ACTN</name>
<evidence type="ECO:0000313" key="3">
    <source>
        <dbReference type="Proteomes" id="UP001151002"/>
    </source>
</evidence>
<dbReference type="Proteomes" id="UP001151002">
    <property type="component" value="Unassembled WGS sequence"/>
</dbReference>
<reference evidence="2" key="1">
    <citation type="submission" date="2022-11" db="EMBL/GenBank/DDBJ databases">
        <authorList>
            <person name="Somphong A."/>
            <person name="Phongsopitanun W."/>
        </authorList>
    </citation>
    <scope>NUCLEOTIDE SEQUENCE</scope>
    <source>
        <strain evidence="2">Pm04-4</strain>
    </source>
</reference>
<evidence type="ECO:0000259" key="1">
    <source>
        <dbReference type="Pfam" id="PF21831"/>
    </source>
</evidence>
<proteinExistence type="predicted"/>
<dbReference type="RefSeq" id="WP_267570214.1">
    <property type="nucleotide sequence ID" value="NZ_JAPNTZ010000028.1"/>
</dbReference>
<organism evidence="2 3">
    <name type="scientific">Paractinoplanes pyxinae</name>
    <dbReference type="NCBI Taxonomy" id="2997416"/>
    <lineage>
        <taxon>Bacteria</taxon>
        <taxon>Bacillati</taxon>
        <taxon>Actinomycetota</taxon>
        <taxon>Actinomycetes</taxon>
        <taxon>Micromonosporales</taxon>
        <taxon>Micromonosporaceae</taxon>
        <taxon>Paractinoplanes</taxon>
    </lineage>
</organism>
<sequence length="303" mass="33091">MSDDDLRQEATELIRSGVARGRFTYEQIVADAVEYLADEHDEEGLSELAEQIARQEFAAHLAEQATWPARTDSDRLTDAFRALDRAGIVARQDFACCQNCGVSEIGDEVLPKLPARGYVFYHQQDAERAVEGGGVYLRYGSFEGAAAETIGAEVADALRAEGLSVNWSGSAGQRIHVPLRWARRRFGRLAAYGENGDVTTAPDLVDVALKHASARPMEPAEMIDVLRQVPTRTDAWLSAVNDAGCVQVAWEDGQLWLETPDPSAGASIGKYATLAEAEQVLTVLATERRVAVTDLDGVITKRW</sequence>
<dbReference type="EMBL" id="JAPNTZ010000028">
    <property type="protein sequence ID" value="MCY1145597.1"/>
    <property type="molecule type" value="Genomic_DNA"/>
</dbReference>
<accession>A0ABT4BGD0</accession>
<protein>
    <recommendedName>
        <fullName evidence="1">DUF6891 domain-containing protein</fullName>
    </recommendedName>
</protein>
<dbReference type="Pfam" id="PF21831">
    <property type="entry name" value="DUF6891"/>
    <property type="match status" value="1"/>
</dbReference>
<dbReference type="InterPro" id="IPR054186">
    <property type="entry name" value="DUF6891"/>
</dbReference>